<evidence type="ECO:0000313" key="2">
    <source>
        <dbReference type="Proteomes" id="UP000023430"/>
    </source>
</evidence>
<protein>
    <recommendedName>
        <fullName evidence="3">Hcp1 family type VI secretion system effector</fullName>
    </recommendedName>
</protein>
<name>X7FBE7_9RHOB</name>
<dbReference type="Gene3D" id="2.30.110.20">
    <property type="entry name" value="Hcp1-like"/>
    <property type="match status" value="1"/>
</dbReference>
<dbReference type="InterPro" id="IPR008514">
    <property type="entry name" value="T6SS_Hcp"/>
</dbReference>
<sequence length="169" mass="18848">MAFTGYLKIPDIPGESQRADHEDEIDISDVSWMIEQASTAQIGRGRARARADVSSLHCKKTYDASSPYIALSAMKATSFDEVVVTIRRDSGDAHLDYLTITMQNTIISKYEITGKGRITDSEGIEREGQELQEEIAFAFENVKIKYIVQEEDHSAGDEHEIEFDIAKGA</sequence>
<keyword evidence="2" id="KW-1185">Reference proteome</keyword>
<dbReference type="InterPro" id="IPR036624">
    <property type="entry name" value="Hcp1-lik_sf"/>
</dbReference>
<dbReference type="Proteomes" id="UP000023430">
    <property type="component" value="Unassembled WGS sequence"/>
</dbReference>
<proteinExistence type="predicted"/>
<accession>X7FBE7</accession>
<gene>
    <name evidence="1" type="ORF">RISW2_15495</name>
</gene>
<dbReference type="AlphaFoldDB" id="X7FBE7"/>
<dbReference type="EMBL" id="JAME01000004">
    <property type="protein sequence ID" value="ETX30237.1"/>
    <property type="molecule type" value="Genomic_DNA"/>
</dbReference>
<evidence type="ECO:0008006" key="3">
    <source>
        <dbReference type="Google" id="ProtNLM"/>
    </source>
</evidence>
<dbReference type="PANTHER" id="PTHR36152:SF1">
    <property type="entry name" value="UBIQUITIN-LIKE DOMAIN-CONTAINING PROTEIN"/>
    <property type="match status" value="1"/>
</dbReference>
<dbReference type="InterPro" id="IPR053165">
    <property type="entry name" value="HSI-I_assembly_Hcp1"/>
</dbReference>
<dbReference type="OrthoDB" id="5146053at2"/>
<reference evidence="1 2" key="1">
    <citation type="submission" date="2014-01" db="EMBL/GenBank/DDBJ databases">
        <title>Roseivivax isoporae LMG 25204 Genome Sequencing.</title>
        <authorList>
            <person name="Lai Q."/>
            <person name="Li G."/>
            <person name="Shao Z."/>
        </authorList>
    </citation>
    <scope>NUCLEOTIDE SEQUENCE [LARGE SCALE GENOMIC DNA]</scope>
    <source>
        <strain evidence="1 2">LMG 25204</strain>
    </source>
</reference>
<evidence type="ECO:0000313" key="1">
    <source>
        <dbReference type="EMBL" id="ETX30237.1"/>
    </source>
</evidence>
<dbReference type="Pfam" id="PF05638">
    <property type="entry name" value="T6SS_HCP"/>
    <property type="match status" value="1"/>
</dbReference>
<dbReference type="SUPFAM" id="SSF141452">
    <property type="entry name" value="Hcp1-like"/>
    <property type="match status" value="1"/>
</dbReference>
<dbReference type="STRING" id="1449351.RISW2_15495"/>
<comment type="caution">
    <text evidence="1">The sequence shown here is derived from an EMBL/GenBank/DDBJ whole genome shotgun (WGS) entry which is preliminary data.</text>
</comment>
<dbReference type="eggNOG" id="COG3157">
    <property type="taxonomic scope" value="Bacteria"/>
</dbReference>
<dbReference type="RefSeq" id="WP_043766550.1">
    <property type="nucleotide sequence ID" value="NZ_JAME01000004.1"/>
</dbReference>
<dbReference type="PANTHER" id="PTHR36152">
    <property type="entry name" value="CYTOPLASMIC PROTEIN-RELATED"/>
    <property type="match status" value="1"/>
</dbReference>
<organism evidence="1 2">
    <name type="scientific">Roseivivax isoporae LMG 25204</name>
    <dbReference type="NCBI Taxonomy" id="1449351"/>
    <lineage>
        <taxon>Bacteria</taxon>
        <taxon>Pseudomonadati</taxon>
        <taxon>Pseudomonadota</taxon>
        <taxon>Alphaproteobacteria</taxon>
        <taxon>Rhodobacterales</taxon>
        <taxon>Roseobacteraceae</taxon>
        <taxon>Roseivivax</taxon>
    </lineage>
</organism>